<dbReference type="PANTHER" id="PTHR33121">
    <property type="entry name" value="CYCLIC DI-GMP PHOSPHODIESTERASE PDEF"/>
    <property type="match status" value="1"/>
</dbReference>
<feature type="transmembrane region" description="Helical" evidence="1">
    <location>
        <begin position="33"/>
        <end position="52"/>
    </location>
</feature>
<evidence type="ECO:0000313" key="4">
    <source>
        <dbReference type="Proteomes" id="UP000703038"/>
    </source>
</evidence>
<name>A0ABS2KZ54_9NOCA</name>
<dbReference type="InterPro" id="IPR035919">
    <property type="entry name" value="EAL_sf"/>
</dbReference>
<keyword evidence="1" id="KW-0472">Membrane</keyword>
<keyword evidence="4" id="KW-1185">Reference proteome</keyword>
<keyword evidence="1" id="KW-0812">Transmembrane</keyword>
<evidence type="ECO:0000313" key="3">
    <source>
        <dbReference type="EMBL" id="MBM7417220.1"/>
    </source>
</evidence>
<feature type="transmembrane region" description="Helical" evidence="1">
    <location>
        <begin position="59"/>
        <end position="78"/>
    </location>
</feature>
<reference evidence="3 4" key="1">
    <citation type="submission" date="2021-01" db="EMBL/GenBank/DDBJ databases">
        <title>Genomics of switchgrass bacterial isolates.</title>
        <authorList>
            <person name="Shade A."/>
        </authorList>
    </citation>
    <scope>NUCLEOTIDE SEQUENCE [LARGE SCALE GENOMIC DNA]</scope>
    <source>
        <strain evidence="3 4">PvP111</strain>
    </source>
</reference>
<dbReference type="InterPro" id="IPR001633">
    <property type="entry name" value="EAL_dom"/>
</dbReference>
<evidence type="ECO:0000259" key="2">
    <source>
        <dbReference type="PROSITE" id="PS50883"/>
    </source>
</evidence>
<evidence type="ECO:0000256" key="1">
    <source>
        <dbReference type="SAM" id="Phobius"/>
    </source>
</evidence>
<dbReference type="PROSITE" id="PS50883">
    <property type="entry name" value="EAL"/>
    <property type="match status" value="1"/>
</dbReference>
<dbReference type="CDD" id="cd01948">
    <property type="entry name" value="EAL"/>
    <property type="match status" value="1"/>
</dbReference>
<accession>A0ABS2KZ54</accession>
<dbReference type="Gene3D" id="3.30.70.270">
    <property type="match status" value="1"/>
</dbReference>
<protein>
    <submittedName>
        <fullName evidence="3">EAL domain-containing protein (Putative c-di-GMP-specific phosphodiesterase class I)</fullName>
    </submittedName>
</protein>
<gene>
    <name evidence="3" type="ORF">JOE42_003953</name>
</gene>
<dbReference type="Gene3D" id="3.20.20.450">
    <property type="entry name" value="EAL domain"/>
    <property type="match status" value="1"/>
</dbReference>
<feature type="transmembrane region" description="Helical" evidence="1">
    <location>
        <begin position="133"/>
        <end position="152"/>
    </location>
</feature>
<keyword evidence="1" id="KW-1133">Transmembrane helix</keyword>
<proteinExistence type="predicted"/>
<organism evidence="3 4">
    <name type="scientific">Rhodococcoides corynebacterioides</name>
    <dbReference type="NCBI Taxonomy" id="53972"/>
    <lineage>
        <taxon>Bacteria</taxon>
        <taxon>Bacillati</taxon>
        <taxon>Actinomycetota</taxon>
        <taxon>Actinomycetes</taxon>
        <taxon>Mycobacteriales</taxon>
        <taxon>Nocardiaceae</taxon>
        <taxon>Rhodococcoides</taxon>
    </lineage>
</organism>
<feature type="domain" description="EAL" evidence="2">
    <location>
        <begin position="317"/>
        <end position="559"/>
    </location>
</feature>
<dbReference type="SMART" id="SM00052">
    <property type="entry name" value="EAL"/>
    <property type="match status" value="1"/>
</dbReference>
<feature type="transmembrane region" description="Helical" evidence="1">
    <location>
        <begin position="109"/>
        <end position="127"/>
    </location>
</feature>
<comment type="caution">
    <text evidence="3">The sequence shown here is derived from an EMBL/GenBank/DDBJ whole genome shotgun (WGS) entry which is preliminary data.</text>
</comment>
<dbReference type="Proteomes" id="UP000703038">
    <property type="component" value="Unassembled WGS sequence"/>
</dbReference>
<dbReference type="PANTHER" id="PTHR33121:SF76">
    <property type="entry name" value="SIGNALING PROTEIN"/>
    <property type="match status" value="1"/>
</dbReference>
<dbReference type="InterPro" id="IPR043128">
    <property type="entry name" value="Rev_trsase/Diguanyl_cyclase"/>
</dbReference>
<sequence>MPAMRLVVLTLVIVVGLAGITWGLSPQFDRTSFVIVAVAALTTLPSALLVYLHGRNLRYSIPFVVYADIGITVVLFASRSPFDALPGVVLLMLVSLFAGAYVSGRLLGAQLGFAAAILVVLSVLSVQDGVSGWLVLSRALTLLTAIIVPILLKMHVDVLTDKLENSRRDSVSGLLNRRGLDGAVARFDVPRGVEQTLGAAVVHLRDFVQIERRLGRATSHDLVAETSTLLTNAFPDAIVARTQPGEFACVWLGSADDVAERLAAARTLVESTRLRSATVSMTCTSSTVPVDYRTTVTVALGKTLTAAAFLQYGDAVAPRSNHHIAELIADGGPAIVFQPVLSVSTGRVMGYEALSRFPSGHGTTQSWFLDAAADGLQIPLELAAVRRAVAASRDLPTDVFLAVNVSATTIVATDLVPILDQASECRRVVVEITEHDLVSDYTALGAALDHLREEGLSISVDDVGAGYSGLRQLVEIKPDVLKLDASIVRGIDTDPMRRAAASALTTFAAAIGAECVYEGIETPQELESARSLGADMVQGFLLGRPTSTPILSRQDGMNAL</sequence>
<dbReference type="SUPFAM" id="SSF141868">
    <property type="entry name" value="EAL domain-like"/>
    <property type="match status" value="1"/>
</dbReference>
<dbReference type="Pfam" id="PF00563">
    <property type="entry name" value="EAL"/>
    <property type="match status" value="1"/>
</dbReference>
<dbReference type="InterPro" id="IPR050706">
    <property type="entry name" value="Cyclic-di-GMP_PDE-like"/>
</dbReference>
<dbReference type="EMBL" id="JAFBBK010000001">
    <property type="protein sequence ID" value="MBM7417220.1"/>
    <property type="molecule type" value="Genomic_DNA"/>
</dbReference>